<evidence type="ECO:0000256" key="6">
    <source>
        <dbReference type="ARBA" id="ARBA00023136"/>
    </source>
</evidence>
<gene>
    <name evidence="9" type="ORF">NQ317_004689</name>
</gene>
<keyword evidence="10" id="KW-1185">Reference proteome</keyword>
<name>A0ABQ9JEF0_9CUCU</name>
<dbReference type="InterPro" id="IPR022357">
    <property type="entry name" value="MIP_CS"/>
</dbReference>
<feature type="transmembrane region" description="Helical" evidence="8">
    <location>
        <begin position="127"/>
        <end position="148"/>
    </location>
</feature>
<keyword evidence="3 7" id="KW-0813">Transport</keyword>
<dbReference type="SUPFAM" id="SSF81338">
    <property type="entry name" value="Aquaporin-like"/>
    <property type="match status" value="1"/>
</dbReference>
<evidence type="ECO:0000256" key="8">
    <source>
        <dbReference type="SAM" id="Phobius"/>
    </source>
</evidence>
<keyword evidence="4 7" id="KW-0812">Transmembrane</keyword>
<comment type="similarity">
    <text evidence="2 7">Belongs to the MIP/aquaporin (TC 1.A.8) family.</text>
</comment>
<dbReference type="InterPro" id="IPR023271">
    <property type="entry name" value="Aquaporin-like"/>
</dbReference>
<dbReference type="Gene3D" id="1.20.1080.10">
    <property type="entry name" value="Glycerol uptake facilitator protein"/>
    <property type="match status" value="1"/>
</dbReference>
<dbReference type="Proteomes" id="UP001162164">
    <property type="component" value="Unassembled WGS sequence"/>
</dbReference>
<organism evidence="9 10">
    <name type="scientific">Molorchus minor</name>
    <dbReference type="NCBI Taxonomy" id="1323400"/>
    <lineage>
        <taxon>Eukaryota</taxon>
        <taxon>Metazoa</taxon>
        <taxon>Ecdysozoa</taxon>
        <taxon>Arthropoda</taxon>
        <taxon>Hexapoda</taxon>
        <taxon>Insecta</taxon>
        <taxon>Pterygota</taxon>
        <taxon>Neoptera</taxon>
        <taxon>Endopterygota</taxon>
        <taxon>Coleoptera</taxon>
        <taxon>Polyphaga</taxon>
        <taxon>Cucujiformia</taxon>
        <taxon>Chrysomeloidea</taxon>
        <taxon>Cerambycidae</taxon>
        <taxon>Lamiinae</taxon>
        <taxon>Monochamini</taxon>
        <taxon>Molorchus</taxon>
    </lineage>
</organism>
<dbReference type="InterPro" id="IPR000425">
    <property type="entry name" value="MIP"/>
</dbReference>
<dbReference type="Pfam" id="PF00230">
    <property type="entry name" value="MIP"/>
    <property type="match status" value="1"/>
</dbReference>
<dbReference type="PANTHER" id="PTHR19139:SF270">
    <property type="entry name" value="ENTOMOGLYCEROPORIN 1-RELATED"/>
    <property type="match status" value="1"/>
</dbReference>
<dbReference type="PROSITE" id="PS00221">
    <property type="entry name" value="MIP"/>
    <property type="match status" value="1"/>
</dbReference>
<dbReference type="PANTHER" id="PTHR19139">
    <property type="entry name" value="AQUAPORIN TRANSPORTER"/>
    <property type="match status" value="1"/>
</dbReference>
<evidence type="ECO:0000256" key="4">
    <source>
        <dbReference type="ARBA" id="ARBA00022692"/>
    </source>
</evidence>
<comment type="caution">
    <text evidence="9">The sequence shown here is derived from an EMBL/GenBank/DDBJ whole genome shotgun (WGS) entry which is preliminary data.</text>
</comment>
<evidence type="ECO:0000256" key="7">
    <source>
        <dbReference type="RuleBase" id="RU000477"/>
    </source>
</evidence>
<accession>A0ABQ9JEF0</accession>
<protein>
    <submittedName>
        <fullName evidence="9">Uncharacterized protein</fullName>
    </submittedName>
</protein>
<dbReference type="PRINTS" id="PR00783">
    <property type="entry name" value="MINTRINSICP"/>
</dbReference>
<reference evidence="9" key="1">
    <citation type="journal article" date="2023" name="Insect Mol. Biol.">
        <title>Genome sequencing provides insights into the evolution of gene families encoding plant cell wall-degrading enzymes in longhorned beetles.</title>
        <authorList>
            <person name="Shin N.R."/>
            <person name="Okamura Y."/>
            <person name="Kirsch R."/>
            <person name="Pauchet Y."/>
        </authorList>
    </citation>
    <scope>NUCLEOTIDE SEQUENCE</scope>
    <source>
        <strain evidence="9">MMC_N1</strain>
    </source>
</reference>
<feature type="transmembrane region" description="Helical" evidence="8">
    <location>
        <begin position="52"/>
        <end position="75"/>
    </location>
</feature>
<evidence type="ECO:0000313" key="10">
    <source>
        <dbReference type="Proteomes" id="UP001162164"/>
    </source>
</evidence>
<dbReference type="EMBL" id="JAPWTJ010000652">
    <property type="protein sequence ID" value="KAJ8976591.1"/>
    <property type="molecule type" value="Genomic_DNA"/>
</dbReference>
<evidence type="ECO:0000313" key="9">
    <source>
        <dbReference type="EMBL" id="KAJ8976591.1"/>
    </source>
</evidence>
<keyword evidence="6 8" id="KW-0472">Membrane</keyword>
<evidence type="ECO:0000256" key="2">
    <source>
        <dbReference type="ARBA" id="ARBA00006175"/>
    </source>
</evidence>
<sequence>MMLENVSSATTKTLAEEVLLRVFDLQKKDMKGTDKKQEMEIPGSETNKCQQYFTMFMAEVIGTGVLMFLGCMGCVTQVDDPPAVHHMSSLAFGLIILLIIQAFGHISGAHLNPAVTIAALLNNVMSLPMGVVYFIAQFIGAISGFALLKGPFTGASMNTVRTFCPALLEGNFEANGYIG</sequence>
<feature type="transmembrane region" description="Helical" evidence="8">
    <location>
        <begin position="87"/>
        <end position="107"/>
    </location>
</feature>
<keyword evidence="5 8" id="KW-1133">Transmembrane helix</keyword>
<comment type="subcellular location">
    <subcellularLocation>
        <location evidence="1">Membrane</location>
        <topology evidence="1">Multi-pass membrane protein</topology>
    </subcellularLocation>
</comment>
<evidence type="ECO:0000256" key="3">
    <source>
        <dbReference type="ARBA" id="ARBA00022448"/>
    </source>
</evidence>
<dbReference type="InterPro" id="IPR034294">
    <property type="entry name" value="Aquaporin_transptr"/>
</dbReference>
<evidence type="ECO:0000256" key="1">
    <source>
        <dbReference type="ARBA" id="ARBA00004141"/>
    </source>
</evidence>
<evidence type="ECO:0000256" key="5">
    <source>
        <dbReference type="ARBA" id="ARBA00022989"/>
    </source>
</evidence>
<proteinExistence type="inferred from homology"/>